<dbReference type="GO" id="GO:0003700">
    <property type="term" value="F:DNA-binding transcription factor activity"/>
    <property type="evidence" value="ECO:0007669"/>
    <property type="project" value="InterPro"/>
</dbReference>
<evidence type="ECO:0000256" key="3">
    <source>
        <dbReference type="ARBA" id="ARBA00023163"/>
    </source>
</evidence>
<dbReference type="EMBL" id="NMTV01000068">
    <property type="protein sequence ID" value="PDX71575.1"/>
    <property type="molecule type" value="Genomic_DNA"/>
</dbReference>
<dbReference type="PANTHER" id="PTHR43280:SF2">
    <property type="entry name" value="HTH-TYPE TRANSCRIPTIONAL REGULATOR EXSA"/>
    <property type="match status" value="1"/>
</dbReference>
<dbReference type="Proteomes" id="UP000219901">
    <property type="component" value="Unassembled WGS sequence"/>
</dbReference>
<keyword evidence="1" id="KW-0805">Transcription regulation</keyword>
<dbReference type="PANTHER" id="PTHR43280">
    <property type="entry name" value="ARAC-FAMILY TRANSCRIPTIONAL REGULATOR"/>
    <property type="match status" value="1"/>
</dbReference>
<dbReference type="SUPFAM" id="SSF46689">
    <property type="entry name" value="Homeodomain-like"/>
    <property type="match status" value="2"/>
</dbReference>
<protein>
    <submittedName>
        <fullName evidence="5">AraC family transcriptional regulator</fullName>
    </submittedName>
</protein>
<evidence type="ECO:0000256" key="1">
    <source>
        <dbReference type="ARBA" id="ARBA00023015"/>
    </source>
</evidence>
<dbReference type="InterPro" id="IPR018062">
    <property type="entry name" value="HTH_AraC-typ_CS"/>
</dbReference>
<name>A0A2A6ZXG1_9FIRM</name>
<dbReference type="PROSITE" id="PS01124">
    <property type="entry name" value="HTH_ARAC_FAMILY_2"/>
    <property type="match status" value="1"/>
</dbReference>
<dbReference type="Gene3D" id="1.10.10.60">
    <property type="entry name" value="Homeodomain-like"/>
    <property type="match status" value="2"/>
</dbReference>
<dbReference type="RefSeq" id="WP_097783715.1">
    <property type="nucleotide sequence ID" value="NZ_NMTV01000068.1"/>
</dbReference>
<accession>A0A2A6ZXG1</accession>
<proteinExistence type="predicted"/>
<comment type="caution">
    <text evidence="5">The sequence shown here is derived from an EMBL/GenBank/DDBJ whole genome shotgun (WGS) entry which is preliminary data.</text>
</comment>
<reference evidence="5 6" key="1">
    <citation type="journal article" date="2017" name="Front. Microbiol.">
        <title>New Insights into the Diversity of the Genus Faecalibacterium.</title>
        <authorList>
            <person name="Benevides L."/>
            <person name="Burman S."/>
            <person name="Martin R."/>
            <person name="Robert V."/>
            <person name="Thomas M."/>
            <person name="Miquel S."/>
            <person name="Chain F."/>
            <person name="Sokol H."/>
            <person name="Bermudez-Humaran L.G."/>
            <person name="Morrison M."/>
            <person name="Langella P."/>
            <person name="Azevedo V.A."/>
            <person name="Chatel J.M."/>
            <person name="Soares S."/>
        </authorList>
    </citation>
    <scope>NUCLEOTIDE SEQUENCE [LARGE SCALE GENOMIC DNA]</scope>
    <source>
        <strain evidence="5 6">CNCM I 4546</strain>
    </source>
</reference>
<organism evidence="5 6">
    <name type="scientific">Faecalibacterium prausnitzii</name>
    <dbReference type="NCBI Taxonomy" id="853"/>
    <lineage>
        <taxon>Bacteria</taxon>
        <taxon>Bacillati</taxon>
        <taxon>Bacillota</taxon>
        <taxon>Clostridia</taxon>
        <taxon>Eubacteriales</taxon>
        <taxon>Oscillospiraceae</taxon>
        <taxon>Faecalibacterium</taxon>
    </lineage>
</organism>
<evidence type="ECO:0000259" key="4">
    <source>
        <dbReference type="PROSITE" id="PS01124"/>
    </source>
</evidence>
<dbReference type="PRINTS" id="PR00032">
    <property type="entry name" value="HTHARAC"/>
</dbReference>
<dbReference type="AlphaFoldDB" id="A0A2A6ZXG1"/>
<dbReference type="PROSITE" id="PS00041">
    <property type="entry name" value="HTH_ARAC_FAMILY_1"/>
    <property type="match status" value="1"/>
</dbReference>
<evidence type="ECO:0000313" key="6">
    <source>
        <dbReference type="Proteomes" id="UP000219901"/>
    </source>
</evidence>
<feature type="domain" description="HTH araC/xylS-type" evidence="4">
    <location>
        <begin position="301"/>
        <end position="399"/>
    </location>
</feature>
<dbReference type="Pfam" id="PF12833">
    <property type="entry name" value="HTH_18"/>
    <property type="match status" value="1"/>
</dbReference>
<keyword evidence="2" id="KW-0238">DNA-binding</keyword>
<dbReference type="InterPro" id="IPR020449">
    <property type="entry name" value="Tscrpt_reg_AraC-type_HTH"/>
</dbReference>
<keyword evidence="3" id="KW-0804">Transcription</keyword>
<dbReference type="GO" id="GO:0043565">
    <property type="term" value="F:sequence-specific DNA binding"/>
    <property type="evidence" value="ECO:0007669"/>
    <property type="project" value="InterPro"/>
</dbReference>
<dbReference type="InterPro" id="IPR009057">
    <property type="entry name" value="Homeodomain-like_sf"/>
</dbReference>
<dbReference type="SMART" id="SM00342">
    <property type="entry name" value="HTH_ARAC"/>
    <property type="match status" value="1"/>
</dbReference>
<sequence>MNVLQNMMLFSELVQCGGNVYTWCYDAQGKLLRSNCPDEAFLSSAFELFGCKQRMLEHGNRDDVPVTLGTALGLLWGAAFEKEEGKLKRVWVIGPVFHRDVTMRGIEEGLKYYSKLEISVAWTIQLYKALEKVSTLQNTIMNRYLLMMHYCLTGQRLELSDVNSSAAQEERLKSSAIPHDRHKIWMAEQGMLQMVRTGDMNYKQALSNSMSMSAGVPVQSSDVLRQSKTSVIVFTSLVCRAAIEGGLSPEEAYSLGDSYIQTAEAAKSLDELHPLAMMMYDDFIRRVHKHRTNPNLSMQIQKCVDYIEMNLDKKIVAEDLAVLVGYTEYYLTHKFKEETGLSVTNYVKFAKVERAKVLLKSTPLSVREISEQLGFATRNYFSAVFQQVTGKTPMEFRET</sequence>
<gene>
    <name evidence="5" type="ORF">CGS55_12475</name>
</gene>
<evidence type="ECO:0000313" key="5">
    <source>
        <dbReference type="EMBL" id="PDX71575.1"/>
    </source>
</evidence>
<dbReference type="InterPro" id="IPR018060">
    <property type="entry name" value="HTH_AraC"/>
</dbReference>
<evidence type="ECO:0000256" key="2">
    <source>
        <dbReference type="ARBA" id="ARBA00023125"/>
    </source>
</evidence>